<evidence type="ECO:0000313" key="2">
    <source>
        <dbReference type="EMBL" id="GIJ04917.1"/>
    </source>
</evidence>
<accession>A0A8J4DK63</accession>
<evidence type="ECO:0000313" key="3">
    <source>
        <dbReference type="Proteomes" id="UP000652013"/>
    </source>
</evidence>
<dbReference type="EMBL" id="BOOY01000030">
    <property type="protein sequence ID" value="GIJ04917.1"/>
    <property type="molecule type" value="Genomic_DNA"/>
</dbReference>
<keyword evidence="3" id="KW-1185">Reference proteome</keyword>
<comment type="caution">
    <text evidence="2">The sequence shown here is derived from an EMBL/GenBank/DDBJ whole genome shotgun (WGS) entry which is preliminary data.</text>
</comment>
<gene>
    <name evidence="2" type="ORF">Sya03_42690</name>
</gene>
<feature type="chain" id="PRO_5035147686" description="Polysaccharide lyase-like protein" evidence="1">
    <location>
        <begin position="23"/>
        <end position="309"/>
    </location>
</feature>
<feature type="signal peptide" evidence="1">
    <location>
        <begin position="1"/>
        <end position="22"/>
    </location>
</feature>
<sequence length="309" mass="33456">MRGRTAVLAGLLVSLSAAVAGAAGDRPARAVTVPPVVAGWWRTDLTGVPLGTAEGANPVAAALAQQWSHHGEGQEDDYGNPAVVSAHAEGLPAPPAGGDRVIRLDHPPGDPATHRKLYKSFSERTWPGGAEPFRQRDGSPADVSGRYIVYAYVSSARLRQSDRGWINLAQLKEGYATAGGVQTSDPSWWLVLYQRDGRQFLDLAHWNEGRIAGRRADMAPYLDRWVKIELRVRQHDRIEVHLDDELFDVGRHEQYPVGRMHHAGRPGPDGTAVTREEGWIFGAGNYSDPADPGAGSLVHVGLATVLPLE</sequence>
<keyword evidence="1" id="KW-0732">Signal</keyword>
<dbReference type="AlphaFoldDB" id="A0A8J4DK63"/>
<reference evidence="2" key="1">
    <citation type="submission" date="2021-01" db="EMBL/GenBank/DDBJ databases">
        <title>Whole genome shotgun sequence of Spirilliplanes yamanashiensis NBRC 15828.</title>
        <authorList>
            <person name="Komaki H."/>
            <person name="Tamura T."/>
        </authorList>
    </citation>
    <scope>NUCLEOTIDE SEQUENCE</scope>
    <source>
        <strain evidence="2">NBRC 15828</strain>
    </source>
</reference>
<protein>
    <recommendedName>
        <fullName evidence="4">Polysaccharide lyase-like protein</fullName>
    </recommendedName>
</protein>
<name>A0A8J4DK63_9ACTN</name>
<evidence type="ECO:0008006" key="4">
    <source>
        <dbReference type="Google" id="ProtNLM"/>
    </source>
</evidence>
<organism evidence="2 3">
    <name type="scientific">Spirilliplanes yamanashiensis</name>
    <dbReference type="NCBI Taxonomy" id="42233"/>
    <lineage>
        <taxon>Bacteria</taxon>
        <taxon>Bacillati</taxon>
        <taxon>Actinomycetota</taxon>
        <taxon>Actinomycetes</taxon>
        <taxon>Micromonosporales</taxon>
        <taxon>Micromonosporaceae</taxon>
        <taxon>Spirilliplanes</taxon>
    </lineage>
</organism>
<proteinExistence type="predicted"/>
<evidence type="ECO:0000256" key="1">
    <source>
        <dbReference type="SAM" id="SignalP"/>
    </source>
</evidence>
<dbReference type="Proteomes" id="UP000652013">
    <property type="component" value="Unassembled WGS sequence"/>
</dbReference>